<feature type="compositionally biased region" description="Basic residues" evidence="1">
    <location>
        <begin position="290"/>
        <end position="300"/>
    </location>
</feature>
<reference evidence="3 4" key="1">
    <citation type="submission" date="2024-01" db="EMBL/GenBank/DDBJ databases">
        <title>The genomes of 5 underutilized Papilionoideae crops provide insights into root nodulation and disease resistance.</title>
        <authorList>
            <person name="Yuan L."/>
        </authorList>
    </citation>
    <scope>NUCLEOTIDE SEQUENCE [LARGE SCALE GENOMIC DNA]</scope>
    <source>
        <strain evidence="3">LY-2023</strain>
        <tissue evidence="3">Leaf</tissue>
    </source>
</reference>
<gene>
    <name evidence="3" type="ORF">RJT34_14499</name>
</gene>
<feature type="region of interest" description="Disordered" evidence="1">
    <location>
        <begin position="290"/>
        <end position="313"/>
    </location>
</feature>
<dbReference type="AlphaFoldDB" id="A0AAN9PMQ6"/>
<keyword evidence="2" id="KW-0812">Transmembrane</keyword>
<feature type="region of interest" description="Disordered" evidence="1">
    <location>
        <begin position="70"/>
        <end position="127"/>
    </location>
</feature>
<evidence type="ECO:0000256" key="1">
    <source>
        <dbReference type="SAM" id="MobiDB-lite"/>
    </source>
</evidence>
<keyword evidence="2" id="KW-1133">Transmembrane helix</keyword>
<accession>A0AAN9PMQ6</accession>
<evidence type="ECO:0000313" key="3">
    <source>
        <dbReference type="EMBL" id="KAK7303589.1"/>
    </source>
</evidence>
<dbReference type="PANTHER" id="PTHR36381">
    <property type="entry name" value="ETHYLENE-REGULATED TRANSCRIPT 2 (ERT2)"/>
    <property type="match status" value="1"/>
</dbReference>
<name>A0AAN9PMQ6_CLITE</name>
<keyword evidence="2" id="KW-0472">Membrane</keyword>
<evidence type="ECO:0000313" key="4">
    <source>
        <dbReference type="Proteomes" id="UP001359559"/>
    </source>
</evidence>
<comment type="caution">
    <text evidence="3">The sequence shown here is derived from an EMBL/GenBank/DDBJ whole genome shotgun (WGS) entry which is preliminary data.</text>
</comment>
<feature type="transmembrane region" description="Helical" evidence="2">
    <location>
        <begin position="374"/>
        <end position="398"/>
    </location>
</feature>
<dbReference type="Proteomes" id="UP001359559">
    <property type="component" value="Unassembled WGS sequence"/>
</dbReference>
<organism evidence="3 4">
    <name type="scientific">Clitoria ternatea</name>
    <name type="common">Butterfly pea</name>
    <dbReference type="NCBI Taxonomy" id="43366"/>
    <lineage>
        <taxon>Eukaryota</taxon>
        <taxon>Viridiplantae</taxon>
        <taxon>Streptophyta</taxon>
        <taxon>Embryophyta</taxon>
        <taxon>Tracheophyta</taxon>
        <taxon>Spermatophyta</taxon>
        <taxon>Magnoliopsida</taxon>
        <taxon>eudicotyledons</taxon>
        <taxon>Gunneridae</taxon>
        <taxon>Pentapetalae</taxon>
        <taxon>rosids</taxon>
        <taxon>fabids</taxon>
        <taxon>Fabales</taxon>
        <taxon>Fabaceae</taxon>
        <taxon>Papilionoideae</taxon>
        <taxon>50 kb inversion clade</taxon>
        <taxon>NPAAA clade</taxon>
        <taxon>indigoferoid/millettioid clade</taxon>
        <taxon>Phaseoleae</taxon>
        <taxon>Clitoria</taxon>
    </lineage>
</organism>
<evidence type="ECO:0000256" key="2">
    <source>
        <dbReference type="SAM" id="Phobius"/>
    </source>
</evidence>
<sequence length="417" mass="45672">MFHSYSYSLQTHFHPLKTTMPFPWKKTPVTRISRIVADLQSPKRGRSLVVQTGFPTSLIDLFVKNQNRFKKHRSKKPHIPDDPPPPPPSPATSPPPPPDPRPPTVSPEEAPTPSPQTEQDNDGNKIPNDIPGRVLECYFWSGLNMVLAKILMVMVLVASVKKLTVGITVSAFALLFLEYAGKRVVLCPNSESFSQRVSSACVCFQKLLLLRLNKEDTVMVNDGVAELSTEIEVVEAKSEVGVCDDVAYLDLVPPSSFPCEVSECKIIGSRSRSGRFIRSKMVKKLVPKKFRGSKKEKKSKHNEGELVSEVSSGVGDDKLPSLEIEEVVENDEDENGDKLIRDDCGIACSHESVATEGGVKRVARVGNSLNSGSVVLVMVALAGLLLGRFQALVLSMMWCCLVKIVTSVTKCSVSNSS</sequence>
<dbReference type="EMBL" id="JAYKXN010000003">
    <property type="protein sequence ID" value="KAK7303589.1"/>
    <property type="molecule type" value="Genomic_DNA"/>
</dbReference>
<proteinExistence type="predicted"/>
<dbReference type="PANTHER" id="PTHR36381:SF1">
    <property type="entry name" value="ETHYLENE-REGULATED TRANSCRIPT 2 (ERT2)"/>
    <property type="match status" value="1"/>
</dbReference>
<keyword evidence="4" id="KW-1185">Reference proteome</keyword>
<protein>
    <submittedName>
        <fullName evidence="3">Uncharacterized protein</fullName>
    </submittedName>
</protein>
<feature type="transmembrane region" description="Helical" evidence="2">
    <location>
        <begin position="163"/>
        <end position="180"/>
    </location>
</feature>
<feature type="compositionally biased region" description="Pro residues" evidence="1">
    <location>
        <begin position="82"/>
        <end position="114"/>
    </location>
</feature>